<evidence type="ECO:0000256" key="1">
    <source>
        <dbReference type="ARBA" id="ARBA00001968"/>
    </source>
</evidence>
<keyword evidence="6" id="KW-1185">Reference proteome</keyword>
<evidence type="ECO:0000313" key="6">
    <source>
        <dbReference type="Proteomes" id="UP001165542"/>
    </source>
</evidence>
<dbReference type="SUPFAM" id="SSF89562">
    <property type="entry name" value="RraA-like"/>
    <property type="match status" value="1"/>
</dbReference>
<dbReference type="Proteomes" id="UP001165542">
    <property type="component" value="Unassembled WGS sequence"/>
</dbReference>
<dbReference type="PANTHER" id="PTHR33254">
    <property type="entry name" value="4-HYDROXY-4-METHYL-2-OXOGLUTARATE ALDOLASE 3-RELATED"/>
    <property type="match status" value="1"/>
</dbReference>
<dbReference type="CDD" id="cd16841">
    <property type="entry name" value="RraA_family"/>
    <property type="match status" value="1"/>
</dbReference>
<dbReference type="PANTHER" id="PTHR33254:SF4">
    <property type="entry name" value="4-HYDROXY-4-METHYL-2-OXOGLUTARATE ALDOLASE 3-RELATED"/>
    <property type="match status" value="1"/>
</dbReference>
<organism evidence="5 6">
    <name type="scientific">Halomonas dongshanensis</name>
    <dbReference type="NCBI Taxonomy" id="2890835"/>
    <lineage>
        <taxon>Bacteria</taxon>
        <taxon>Pseudomonadati</taxon>
        <taxon>Pseudomonadota</taxon>
        <taxon>Gammaproteobacteria</taxon>
        <taxon>Oceanospirillales</taxon>
        <taxon>Halomonadaceae</taxon>
        <taxon>Halomonas</taxon>
    </lineage>
</organism>
<evidence type="ECO:0000256" key="2">
    <source>
        <dbReference type="ARBA" id="ARBA00016549"/>
    </source>
</evidence>
<dbReference type="InterPro" id="IPR005493">
    <property type="entry name" value="RraA/RraA-like"/>
</dbReference>
<evidence type="ECO:0000256" key="3">
    <source>
        <dbReference type="ARBA" id="ARBA00029596"/>
    </source>
</evidence>
<protein>
    <recommendedName>
        <fullName evidence="2">Putative 4-hydroxy-4-methyl-2-oxoglutarate aldolase</fullName>
    </recommendedName>
    <alternativeName>
        <fullName evidence="3">Regulator of ribonuclease activity homolog</fullName>
    </alternativeName>
    <alternativeName>
        <fullName evidence="4">RraA-like protein</fullName>
    </alternativeName>
</protein>
<sequence>MMKNKPYPDVPEKQLRLMSALAGLQPSSLGHHLEDSLPADIKLMTPASLCLGTAVTVYQPTNDSTPVHMAIELLTPGDVLVIDRAASQRVACVGEMVATAAKLKGAKGIVVNGLITDLEQVSTLAIPVFARGCSVITTRALYSPGAQLGESVTIGGIEIKTGDIIFGDANGLLSIDPLDPRIWEVIELSVKDEIFEKEAMFELQHGTSLASLNGVDRERFFRDVHKSPVF</sequence>
<name>A0ABT2E8W7_9GAMM</name>
<comment type="caution">
    <text evidence="5">The sequence shown here is derived from an EMBL/GenBank/DDBJ whole genome shotgun (WGS) entry which is preliminary data.</text>
</comment>
<gene>
    <name evidence="5" type="ORF">LLY24_01520</name>
</gene>
<proteinExistence type="predicted"/>
<evidence type="ECO:0000313" key="5">
    <source>
        <dbReference type="EMBL" id="MCS2608001.1"/>
    </source>
</evidence>
<dbReference type="Pfam" id="PF03737">
    <property type="entry name" value="RraA-like"/>
    <property type="match status" value="1"/>
</dbReference>
<dbReference type="InterPro" id="IPR036704">
    <property type="entry name" value="RraA/RraA-like_sf"/>
</dbReference>
<evidence type="ECO:0000256" key="4">
    <source>
        <dbReference type="ARBA" id="ARBA00030169"/>
    </source>
</evidence>
<accession>A0ABT2E8W7</accession>
<dbReference type="Gene3D" id="3.50.30.40">
    <property type="entry name" value="Ribonuclease E inhibitor RraA/RraA-like"/>
    <property type="match status" value="1"/>
</dbReference>
<comment type="cofactor">
    <cofactor evidence="1">
        <name>a divalent metal cation</name>
        <dbReference type="ChEBI" id="CHEBI:60240"/>
    </cofactor>
</comment>
<reference evidence="5" key="1">
    <citation type="submission" date="2021-11" db="EMBL/GenBank/DDBJ databases">
        <title>Halomonas sp., isolated from a coastal aquaculture zone in Dongshan Bay.</title>
        <authorList>
            <person name="Lin W."/>
        </authorList>
    </citation>
    <scope>NUCLEOTIDE SEQUENCE</scope>
    <source>
        <strain evidence="5">Yzlin-01</strain>
    </source>
</reference>
<dbReference type="EMBL" id="JAJISC010000001">
    <property type="protein sequence ID" value="MCS2608001.1"/>
    <property type="molecule type" value="Genomic_DNA"/>
</dbReference>
<dbReference type="RefSeq" id="WP_259034500.1">
    <property type="nucleotide sequence ID" value="NZ_JAJISC010000001.1"/>
</dbReference>